<feature type="compositionally biased region" description="Basic and acidic residues" evidence="3">
    <location>
        <begin position="57"/>
        <end position="66"/>
    </location>
</feature>
<evidence type="ECO:0000313" key="7">
    <source>
        <dbReference type="Proteomes" id="UP000000589"/>
    </source>
</evidence>
<dbReference type="Pfam" id="PF04803">
    <property type="entry name" value="Cor1"/>
    <property type="match status" value="1"/>
</dbReference>
<name>A6X8I0_MOUSE</name>
<evidence type="ECO:0000256" key="1">
    <source>
        <dbReference type="ARBA" id="ARBA00010283"/>
    </source>
</evidence>
<dbReference type="RefSeq" id="NP_001096147.1">
    <property type="nucleotide sequence ID" value="NM_001102677.2"/>
</dbReference>
<dbReference type="PaxDb" id="10090-ENSMUSP00000112650"/>
<proteinExistence type="inferred from homology"/>
<dbReference type="MGI" id="MGI:3780163">
    <property type="gene designation" value="Gm1993"/>
</dbReference>
<reference evidence="5" key="4">
    <citation type="submission" date="2025-09" db="UniProtKB">
        <authorList>
            <consortium name="Ensembl"/>
        </authorList>
    </citation>
    <scope>IDENTIFICATION</scope>
    <source>
        <strain evidence="5">C57BL/6J</strain>
    </source>
</reference>
<dbReference type="RNAct" id="A6X8I0">
    <property type="molecule type" value="protein"/>
</dbReference>
<dbReference type="SMR" id="A6X8I0"/>
<dbReference type="BioGRID-ORCS" id="100038977">
    <property type="hits" value="3 hits in 33 CRISPR screens"/>
</dbReference>
<dbReference type="GO" id="GO:0051321">
    <property type="term" value="P:meiotic cell cycle"/>
    <property type="evidence" value="ECO:0000318"/>
    <property type="project" value="GO_Central"/>
</dbReference>
<evidence type="ECO:0000256" key="3">
    <source>
        <dbReference type="SAM" id="MobiDB-lite"/>
    </source>
</evidence>
<evidence type="ECO:0000313" key="5">
    <source>
        <dbReference type="Ensembl" id="ENSMUSP00000112650.2"/>
    </source>
</evidence>
<feature type="region of interest" description="Disordered" evidence="3">
    <location>
        <begin position="25"/>
        <end position="68"/>
    </location>
</feature>
<dbReference type="PANTHER" id="PTHR19368">
    <property type="entry name" value="XLR/SCP3/FAM9"/>
    <property type="match status" value="1"/>
</dbReference>
<gene>
    <name evidence="5 6" type="primary">Gm1993</name>
</gene>
<dbReference type="GeneTree" id="ENSGT00390000000062"/>
<dbReference type="Proteomes" id="UP000000589">
    <property type="component" value="Chromosome X"/>
</dbReference>
<dbReference type="InterPro" id="IPR006888">
    <property type="entry name" value="XLR/SYCP3/FAM9_dom"/>
</dbReference>
<evidence type="ECO:0000313" key="6">
    <source>
        <dbReference type="MGI" id="MGI:3780163"/>
    </source>
</evidence>
<dbReference type="GeneID" id="100038977"/>
<accession>A6X8I0</accession>
<keyword evidence="7" id="KW-1185">Reference proteome</keyword>
<dbReference type="Ensembl" id="ENSMUST00000120268.2">
    <property type="protein sequence ID" value="ENSMUSP00000112650.2"/>
    <property type="gene ID" value="ENSMUSG00000073267.6"/>
</dbReference>
<evidence type="ECO:0000259" key="4">
    <source>
        <dbReference type="Pfam" id="PF04803"/>
    </source>
</evidence>
<feature type="domain" description="XLR/SYCP3/FAM9" evidence="4">
    <location>
        <begin position="140"/>
        <end position="209"/>
    </location>
</feature>
<dbReference type="GO" id="GO:0035092">
    <property type="term" value="P:sperm DNA condensation"/>
    <property type="evidence" value="ECO:0000266"/>
    <property type="project" value="GO_Central"/>
</dbReference>
<sequence>MSIKKLWVIPKDGYLLLLDFDSDEEEEQAHSEVKRPAFGKHENMPPHVEADEDIRDEQDSMLDKSGENVSFSEEWQRFARSVETPMENWNLLSGDQQVRNASELDLMEVQNPVTHDDGNANPEEVVGDTRKKINNKLCEQKFDMDIQKFNEEQEKSVNNYQKEQEALKLSECSQRQTLEAIENMHEKSMEGLMNMETNNYDMLFDVDGEETL</sequence>
<feature type="compositionally biased region" description="Basic and acidic residues" evidence="3">
    <location>
        <begin position="28"/>
        <end position="44"/>
    </location>
</feature>
<dbReference type="InterPro" id="IPR051443">
    <property type="entry name" value="XLR/SYCP3"/>
</dbReference>
<dbReference type="AlphaFoldDB" id="A6X8I0"/>
<dbReference type="Bgee" id="ENSMUSG00000073267">
    <property type="expression patterns" value="Expressed in spermatid and 2 other cell types or tissues"/>
</dbReference>
<dbReference type="FunCoup" id="A6X8I0">
    <property type="interactions" value="38"/>
</dbReference>
<comment type="similarity">
    <text evidence="1">Belongs to the XLR/SYCP3 family.</text>
</comment>
<dbReference type="VEuPathDB" id="HostDB:ENSMUSG00000073267"/>
<keyword evidence="2" id="KW-0175">Coiled coil</keyword>
<dbReference type="AGR" id="MGI:3780163"/>
<dbReference type="HOGENOM" id="CLU_101027_1_0_1"/>
<protein>
    <submittedName>
        <fullName evidence="5">Predicted gene 1993</fullName>
    </submittedName>
</protein>
<reference evidence="5 7" key="2">
    <citation type="journal article" date="2011" name="PLoS Biol.">
        <title>Modernizing reference genome assemblies.</title>
        <authorList>
            <person name="Church D.M."/>
            <person name="Schneider V.A."/>
            <person name="Graves T."/>
            <person name="Auger K."/>
            <person name="Cunningham F."/>
            <person name="Bouk N."/>
            <person name="Chen H.C."/>
            <person name="Agarwala R."/>
            <person name="McLaren W.M."/>
            <person name="Ritchie G.R."/>
            <person name="Albracht D."/>
            <person name="Kremitzki M."/>
            <person name="Rock S."/>
            <person name="Kotkiewicz H."/>
            <person name="Kremitzki C."/>
            <person name="Wollam A."/>
            <person name="Trani L."/>
            <person name="Fulton L."/>
            <person name="Fulton R."/>
            <person name="Matthews L."/>
            <person name="Whitehead S."/>
            <person name="Chow W."/>
            <person name="Torrance J."/>
            <person name="Dunn M."/>
            <person name="Harden G."/>
            <person name="Threadgold G."/>
            <person name="Wood J."/>
            <person name="Collins J."/>
            <person name="Heath P."/>
            <person name="Griffiths G."/>
            <person name="Pelan S."/>
            <person name="Grafham D."/>
            <person name="Eichler E.E."/>
            <person name="Weinstock G."/>
            <person name="Mardis E.R."/>
            <person name="Wilson R.K."/>
            <person name="Howe K."/>
            <person name="Flicek P."/>
            <person name="Hubbard T."/>
        </authorList>
    </citation>
    <scope>NUCLEOTIDE SEQUENCE [LARGE SCALE GENOMIC DNA]</scope>
    <source>
        <strain evidence="5 7">C57BL/6J</strain>
    </source>
</reference>
<dbReference type="GO" id="GO:0000795">
    <property type="term" value="C:synaptonemal complex"/>
    <property type="evidence" value="ECO:0000318"/>
    <property type="project" value="GO_Central"/>
</dbReference>
<dbReference type="UCSC" id="uc009vfe.2">
    <property type="organism name" value="mouse"/>
</dbReference>
<reference evidence="5 7" key="1">
    <citation type="journal article" date="2009" name="PLoS Biol.">
        <title>Lineage-specific biology revealed by a finished genome assembly of the mouse.</title>
        <authorList>
            <consortium name="Mouse Genome Sequencing Consortium"/>
            <person name="Church D.M."/>
            <person name="Goodstadt L."/>
            <person name="Hillier L.W."/>
            <person name="Zody M.C."/>
            <person name="Goldstein S."/>
            <person name="She X."/>
            <person name="Bult C.J."/>
            <person name="Agarwala R."/>
            <person name="Cherry J.L."/>
            <person name="DiCuccio M."/>
            <person name="Hlavina W."/>
            <person name="Kapustin Y."/>
            <person name="Meric P."/>
            <person name="Maglott D."/>
            <person name="Birtle Z."/>
            <person name="Marques A.C."/>
            <person name="Graves T."/>
            <person name="Zhou S."/>
            <person name="Teague B."/>
            <person name="Potamousis K."/>
            <person name="Churas C."/>
            <person name="Place M."/>
            <person name="Herschleb J."/>
            <person name="Runnheim R."/>
            <person name="Forrest D."/>
            <person name="Amos-Landgraf J."/>
            <person name="Schwartz D.C."/>
            <person name="Cheng Z."/>
            <person name="Lindblad-Toh K."/>
            <person name="Eichler E.E."/>
            <person name="Ponting C.P."/>
        </authorList>
    </citation>
    <scope>NUCLEOTIDE SEQUENCE [LARGE SCALE GENOMIC DNA]</scope>
    <source>
        <strain evidence="5 7">C57BL/6J</strain>
    </source>
</reference>
<organism evidence="5 7">
    <name type="scientific">Mus musculus</name>
    <name type="common">Mouse</name>
    <dbReference type="NCBI Taxonomy" id="10090"/>
    <lineage>
        <taxon>Eukaryota</taxon>
        <taxon>Metazoa</taxon>
        <taxon>Chordata</taxon>
        <taxon>Craniata</taxon>
        <taxon>Vertebrata</taxon>
        <taxon>Euteleostomi</taxon>
        <taxon>Mammalia</taxon>
        <taxon>Eutheria</taxon>
        <taxon>Euarchontoglires</taxon>
        <taxon>Glires</taxon>
        <taxon>Rodentia</taxon>
        <taxon>Myomorpha</taxon>
        <taxon>Muroidea</taxon>
        <taxon>Muridae</taxon>
        <taxon>Murinae</taxon>
        <taxon>Mus</taxon>
        <taxon>Mus</taxon>
    </lineage>
</organism>
<dbReference type="PhylomeDB" id="A6X8I0"/>
<evidence type="ECO:0000256" key="2">
    <source>
        <dbReference type="ARBA" id="ARBA00023054"/>
    </source>
</evidence>
<dbReference type="GO" id="GO:0005634">
    <property type="term" value="C:nucleus"/>
    <property type="evidence" value="ECO:0000266"/>
    <property type="project" value="GO_Central"/>
</dbReference>
<reference evidence="5" key="3">
    <citation type="submission" date="2025-08" db="UniProtKB">
        <authorList>
            <consortium name="Ensembl"/>
        </authorList>
    </citation>
    <scope>IDENTIFICATION</scope>
    <source>
        <strain evidence="5">C57BL/6J</strain>
    </source>
</reference>
<dbReference type="GO" id="GO:0007286">
    <property type="term" value="P:spermatid development"/>
    <property type="evidence" value="ECO:0000318"/>
    <property type="project" value="GO_Central"/>
</dbReference>
<dbReference type="KEGG" id="mmu:100038977"/>
<dbReference type="InParanoid" id="A6X8I0"/>
<dbReference type="PANTHER" id="PTHR19368:SF10">
    <property type="entry name" value="EG546282 PROTEIN-RELATED"/>
    <property type="match status" value="1"/>
</dbReference>